<sequence length="165" mass="17253">MAAIDEYLNSIVEQGRTEAREDGSAVVEAHHLLLAIAAEGGSAAHQALASAGLDRQAIRDALDREFERSLGTAGVSLAAFNLPQASAASERPANLGASAKLALERGFASVSRKRDLRPAHLLLGILRAQVGTVPRALALAGVDQADLTTRLLRTLSSEGDDEQHG</sequence>
<dbReference type="InterPro" id="IPR036628">
    <property type="entry name" value="Clp_N_dom_sf"/>
</dbReference>
<keyword evidence="1" id="KW-0677">Repeat</keyword>
<dbReference type="Proteomes" id="UP001500888">
    <property type="component" value="Unassembled WGS sequence"/>
</dbReference>
<dbReference type="InterPro" id="IPR004176">
    <property type="entry name" value="Clp_R_N"/>
</dbReference>
<dbReference type="Pfam" id="PF02861">
    <property type="entry name" value="Clp_N"/>
    <property type="match status" value="1"/>
</dbReference>
<evidence type="ECO:0000256" key="1">
    <source>
        <dbReference type="PROSITE-ProRule" id="PRU01251"/>
    </source>
</evidence>
<proteinExistence type="predicted"/>
<comment type="caution">
    <text evidence="3">The sequence shown here is derived from an EMBL/GenBank/DDBJ whole genome shotgun (WGS) entry which is preliminary data.</text>
</comment>
<name>A0ABP7J1H7_9ACTN</name>
<dbReference type="EMBL" id="BAAAZR010000029">
    <property type="protein sequence ID" value="GAA3831602.1"/>
    <property type="molecule type" value="Genomic_DNA"/>
</dbReference>
<evidence type="ECO:0000313" key="4">
    <source>
        <dbReference type="Proteomes" id="UP001500888"/>
    </source>
</evidence>
<reference evidence="4" key="1">
    <citation type="journal article" date="2019" name="Int. J. Syst. Evol. Microbiol.">
        <title>The Global Catalogue of Microorganisms (GCM) 10K type strain sequencing project: providing services to taxonomists for standard genome sequencing and annotation.</title>
        <authorList>
            <consortium name="The Broad Institute Genomics Platform"/>
            <consortium name="The Broad Institute Genome Sequencing Center for Infectious Disease"/>
            <person name="Wu L."/>
            <person name="Ma J."/>
        </authorList>
    </citation>
    <scope>NUCLEOTIDE SEQUENCE [LARGE SCALE GENOMIC DNA]</scope>
    <source>
        <strain evidence="4">JCM 16908</strain>
    </source>
</reference>
<dbReference type="Gene3D" id="1.10.1780.10">
    <property type="entry name" value="Clp, N-terminal domain"/>
    <property type="match status" value="1"/>
</dbReference>
<dbReference type="PROSITE" id="PS51903">
    <property type="entry name" value="CLP_R"/>
    <property type="match status" value="1"/>
</dbReference>
<accession>A0ABP7J1H7</accession>
<keyword evidence="4" id="KW-1185">Reference proteome</keyword>
<evidence type="ECO:0000313" key="3">
    <source>
        <dbReference type="EMBL" id="GAA3831602.1"/>
    </source>
</evidence>
<dbReference type="SUPFAM" id="SSF81923">
    <property type="entry name" value="Double Clp-N motif"/>
    <property type="match status" value="1"/>
</dbReference>
<evidence type="ECO:0000259" key="2">
    <source>
        <dbReference type="PROSITE" id="PS51903"/>
    </source>
</evidence>
<protein>
    <recommendedName>
        <fullName evidence="2">Clp R domain-containing protein</fullName>
    </recommendedName>
</protein>
<organism evidence="3 4">
    <name type="scientific">Sphaerisporangium flaviroseum</name>
    <dbReference type="NCBI Taxonomy" id="509199"/>
    <lineage>
        <taxon>Bacteria</taxon>
        <taxon>Bacillati</taxon>
        <taxon>Actinomycetota</taxon>
        <taxon>Actinomycetes</taxon>
        <taxon>Streptosporangiales</taxon>
        <taxon>Streptosporangiaceae</taxon>
        <taxon>Sphaerisporangium</taxon>
    </lineage>
</organism>
<feature type="domain" description="Clp R" evidence="2">
    <location>
        <begin position="1"/>
        <end position="158"/>
    </location>
</feature>
<gene>
    <name evidence="3" type="ORF">GCM10022226_60890</name>
</gene>
<dbReference type="RefSeq" id="WP_344947912.1">
    <property type="nucleotide sequence ID" value="NZ_BAAAZR010000029.1"/>
</dbReference>